<dbReference type="EMBL" id="LMXB01000025">
    <property type="protein sequence ID" value="KUO21344.1"/>
    <property type="molecule type" value="Genomic_DNA"/>
</dbReference>
<evidence type="ECO:0000313" key="5">
    <source>
        <dbReference type="EMBL" id="KUO21344.1"/>
    </source>
</evidence>
<gene>
    <name evidence="5" type="ORF">AQJ91_10320</name>
</gene>
<dbReference type="Proteomes" id="UP000053260">
    <property type="component" value="Unassembled WGS sequence"/>
</dbReference>
<protein>
    <recommendedName>
        <fullName evidence="4">Fibronectin type-III domain-containing protein</fullName>
    </recommendedName>
</protein>
<keyword evidence="1" id="KW-0326">Glycosidase</keyword>
<keyword evidence="1" id="KW-0378">Hydrolase</keyword>
<dbReference type="InterPro" id="IPR051200">
    <property type="entry name" value="Host-pathogen_enzymatic-act"/>
</dbReference>
<feature type="domain" description="Fibronectin type-III" evidence="4">
    <location>
        <begin position="469"/>
        <end position="548"/>
    </location>
</feature>
<dbReference type="PANTHER" id="PTHR47197">
    <property type="entry name" value="PROTEIN NIRF"/>
    <property type="match status" value="1"/>
</dbReference>
<evidence type="ECO:0000259" key="4">
    <source>
        <dbReference type="SMART" id="SM00060"/>
    </source>
</evidence>
<dbReference type="GO" id="GO:0016798">
    <property type="term" value="F:hydrolase activity, acting on glycosyl bonds"/>
    <property type="evidence" value="ECO:0007669"/>
    <property type="project" value="UniProtKB-KW"/>
</dbReference>
<dbReference type="SMART" id="SM00060">
    <property type="entry name" value="FN3"/>
    <property type="match status" value="2"/>
</dbReference>
<dbReference type="InterPro" id="IPR015943">
    <property type="entry name" value="WD40/YVTN_repeat-like_dom_sf"/>
</dbReference>
<dbReference type="InterPro" id="IPR003961">
    <property type="entry name" value="FN3_dom"/>
</dbReference>
<name>A0A101V2M3_9ACTN</name>
<keyword evidence="2" id="KW-0119">Carbohydrate metabolism</keyword>
<dbReference type="PANTHER" id="PTHR47197:SF3">
    <property type="entry name" value="DIHYDRO-HEME D1 DEHYDROGENASE"/>
    <property type="match status" value="1"/>
</dbReference>
<sequence length="745" mass="76130">MGAEMPGEQGTPSPRPRGAALVTAAWARLRPTGNRVTGYLAVGAVGALIGTSLAVGAGASGTRPRLADVAAWLASSEKGEVAHANGLTGDVDGKAVLPAGMAGHPVSVAQDGRTTLVLDEQTGQVVRIDASQLTAEQSADYGAAGLQLLSGGAYAYVLDPAKGTVQRIDPAMTTAESPPVQLGGKPGAAVVDGDGTLWVPLPDQGTVVPFVKGLKSTAVKVAEAGHDLALTLAGGRPVVTDRTAAEMKVLTVTGTQGTFALDGATAGSAPAGLLVPASTDGSVVPVLATGSGELMMTDVRSRHTLRARVPAEGHDLGAPQLLGKRVYIPDESTGRLLVYDTSLSALAEPVRITDGAGELELFVRDGLLWVNDQDGATAAVIDADGEVRRIGKYETDVPSARKPGDRPVEDSVPTGGAAAQVPPPATVPSATVPAPSAPSGQTPEPTQTEPSPAPTQDCELHWETGCAEPGAPGAPQVESRSGAIRITFAPVAGATPQRYVLKGSAPDQTVTPEEIGPDGPFTFEVRGGSCEEQYGFTVVAEYAGDKPSKESAPSALARPCVAPGAPRELTFTPAQGGHGGTVTWLPPQGADGSVTYTLNGPGGTAETTEPSHTYSGLRNGIVRGVAVMASNAAGSGAAASGWIDLSLPAQKMNIVHNKPDGRDLGIRNMPHSTEGGRAGGIPPGENPEVTVHCNTKGQVITINSKTTDVWARLTYYDPTLDKNITGYVTDHYVESRSNPDVWACE</sequence>
<proteinExistence type="predicted"/>
<keyword evidence="2" id="KW-0624">Polysaccharide degradation</keyword>
<dbReference type="SUPFAM" id="SSF63825">
    <property type="entry name" value="YWTD domain"/>
    <property type="match status" value="1"/>
</dbReference>
<keyword evidence="6" id="KW-1185">Reference proteome</keyword>
<organism evidence="5 6">
    <name type="scientific">Streptomyces dysideae</name>
    <dbReference type="NCBI Taxonomy" id="909626"/>
    <lineage>
        <taxon>Bacteria</taxon>
        <taxon>Bacillati</taxon>
        <taxon>Actinomycetota</taxon>
        <taxon>Actinomycetes</taxon>
        <taxon>Kitasatosporales</taxon>
        <taxon>Streptomycetaceae</taxon>
        <taxon>Streptomyces</taxon>
    </lineage>
</organism>
<feature type="compositionally biased region" description="Low complexity" evidence="3">
    <location>
        <begin position="427"/>
        <end position="456"/>
    </location>
</feature>
<dbReference type="Gene3D" id="2.130.10.10">
    <property type="entry name" value="YVTN repeat-like/Quinoprotein amine dehydrogenase"/>
    <property type="match status" value="1"/>
</dbReference>
<dbReference type="InterPro" id="IPR036116">
    <property type="entry name" value="FN3_sf"/>
</dbReference>
<accession>A0A101V2M3</accession>
<dbReference type="SUPFAM" id="SSF49265">
    <property type="entry name" value="Fibronectin type III"/>
    <property type="match status" value="1"/>
</dbReference>
<feature type="region of interest" description="Disordered" evidence="3">
    <location>
        <begin position="394"/>
        <end position="458"/>
    </location>
</feature>
<evidence type="ECO:0000256" key="1">
    <source>
        <dbReference type="ARBA" id="ARBA00023295"/>
    </source>
</evidence>
<feature type="domain" description="Fibronectin type-III" evidence="4">
    <location>
        <begin position="563"/>
        <end position="636"/>
    </location>
</feature>
<evidence type="ECO:0000256" key="3">
    <source>
        <dbReference type="SAM" id="MobiDB-lite"/>
    </source>
</evidence>
<evidence type="ECO:0000256" key="2">
    <source>
        <dbReference type="ARBA" id="ARBA00023326"/>
    </source>
</evidence>
<evidence type="ECO:0000313" key="6">
    <source>
        <dbReference type="Proteomes" id="UP000053260"/>
    </source>
</evidence>
<dbReference type="STRING" id="909626.AQJ91_10320"/>
<dbReference type="AlphaFoldDB" id="A0A101V2M3"/>
<comment type="caution">
    <text evidence="5">The sequence shown here is derived from an EMBL/GenBank/DDBJ whole genome shotgun (WGS) entry which is preliminary data.</text>
</comment>
<reference evidence="5 6" key="1">
    <citation type="submission" date="2015-10" db="EMBL/GenBank/DDBJ databases">
        <title>Draft genome sequence of Streptomyces sp. RV15, isolated from a marine sponge.</title>
        <authorList>
            <person name="Ruckert C."/>
            <person name="Abdelmohsen U.R."/>
            <person name="Winkler A."/>
            <person name="Hentschel U."/>
            <person name="Kalinowski J."/>
            <person name="Kampfer P."/>
            <person name="Glaeser S."/>
        </authorList>
    </citation>
    <scope>NUCLEOTIDE SEQUENCE [LARGE SCALE GENOMIC DNA]</scope>
    <source>
        <strain evidence="5 6">RV15</strain>
    </source>
</reference>
<dbReference type="GO" id="GO:0000272">
    <property type="term" value="P:polysaccharide catabolic process"/>
    <property type="evidence" value="ECO:0007669"/>
    <property type="project" value="UniProtKB-KW"/>
</dbReference>